<dbReference type="Gene3D" id="3.10.105.10">
    <property type="entry name" value="Dipeptide-binding Protein, Domain 3"/>
    <property type="match status" value="1"/>
</dbReference>
<evidence type="ECO:0000256" key="2">
    <source>
        <dbReference type="ARBA" id="ARBA00005695"/>
    </source>
</evidence>
<dbReference type="InterPro" id="IPR030678">
    <property type="entry name" value="Peptide/Ni-bd"/>
</dbReference>
<protein>
    <submittedName>
        <fullName evidence="5">Glutathione-binding protein GsiB</fullName>
    </submittedName>
</protein>
<dbReference type="RefSeq" id="WP_160144528.1">
    <property type="nucleotide sequence ID" value="NZ_UXAW01000041.1"/>
</dbReference>
<evidence type="ECO:0000259" key="4">
    <source>
        <dbReference type="Pfam" id="PF00496"/>
    </source>
</evidence>
<dbReference type="InterPro" id="IPR006311">
    <property type="entry name" value="TAT_signal"/>
</dbReference>
<dbReference type="PROSITE" id="PS51318">
    <property type="entry name" value="TAT"/>
    <property type="match status" value="1"/>
</dbReference>
<dbReference type="GO" id="GO:1904680">
    <property type="term" value="F:peptide transmembrane transporter activity"/>
    <property type="evidence" value="ECO:0007669"/>
    <property type="project" value="TreeGrafter"/>
</dbReference>
<dbReference type="CDD" id="cd08517">
    <property type="entry name" value="PBP2_NikA_DppA_OppA_like_13"/>
    <property type="match status" value="1"/>
</dbReference>
<dbReference type="OrthoDB" id="9803988at2"/>
<dbReference type="GO" id="GO:0030288">
    <property type="term" value="C:outer membrane-bounded periplasmic space"/>
    <property type="evidence" value="ECO:0007669"/>
    <property type="project" value="UniProtKB-ARBA"/>
</dbReference>
<dbReference type="Proteomes" id="UP000277498">
    <property type="component" value="Unassembled WGS sequence"/>
</dbReference>
<dbReference type="Pfam" id="PF00496">
    <property type="entry name" value="SBP_bac_5"/>
    <property type="match status" value="1"/>
</dbReference>
<keyword evidence="3" id="KW-0732">Signal</keyword>
<dbReference type="SUPFAM" id="SSF53850">
    <property type="entry name" value="Periplasmic binding protein-like II"/>
    <property type="match status" value="1"/>
</dbReference>
<name>A0A3P5X2A0_9RHOB</name>
<organism evidence="5 6">
    <name type="scientific">Pseudogemmobacter humi</name>
    <dbReference type="NCBI Taxonomy" id="2483812"/>
    <lineage>
        <taxon>Bacteria</taxon>
        <taxon>Pseudomonadati</taxon>
        <taxon>Pseudomonadota</taxon>
        <taxon>Alphaproteobacteria</taxon>
        <taxon>Rhodobacterales</taxon>
        <taxon>Paracoccaceae</taxon>
        <taxon>Pseudogemmobacter</taxon>
    </lineage>
</organism>
<comment type="similarity">
    <text evidence="2">Belongs to the bacterial solute-binding protein 5 family.</text>
</comment>
<evidence type="ECO:0000256" key="3">
    <source>
        <dbReference type="ARBA" id="ARBA00022729"/>
    </source>
</evidence>
<dbReference type="Gene3D" id="3.40.190.10">
    <property type="entry name" value="Periplasmic binding protein-like II"/>
    <property type="match status" value="1"/>
</dbReference>
<dbReference type="PANTHER" id="PTHR30290:SF38">
    <property type="entry name" value="D,D-DIPEPTIDE-BINDING PERIPLASMIC PROTEIN DDPA-RELATED"/>
    <property type="match status" value="1"/>
</dbReference>
<dbReference type="GO" id="GO:0043190">
    <property type="term" value="C:ATP-binding cassette (ABC) transporter complex"/>
    <property type="evidence" value="ECO:0007669"/>
    <property type="project" value="InterPro"/>
</dbReference>
<dbReference type="InterPro" id="IPR039424">
    <property type="entry name" value="SBP_5"/>
</dbReference>
<evidence type="ECO:0000313" key="5">
    <source>
        <dbReference type="EMBL" id="VDC22367.1"/>
    </source>
</evidence>
<feature type="domain" description="Solute-binding protein family 5" evidence="4">
    <location>
        <begin position="78"/>
        <end position="427"/>
    </location>
</feature>
<proteinExistence type="inferred from homology"/>
<dbReference type="PANTHER" id="PTHR30290">
    <property type="entry name" value="PERIPLASMIC BINDING COMPONENT OF ABC TRANSPORTER"/>
    <property type="match status" value="1"/>
</dbReference>
<dbReference type="GO" id="GO:0015833">
    <property type="term" value="P:peptide transport"/>
    <property type="evidence" value="ECO:0007669"/>
    <property type="project" value="TreeGrafter"/>
</dbReference>
<evidence type="ECO:0000256" key="1">
    <source>
        <dbReference type="ARBA" id="ARBA00004418"/>
    </source>
</evidence>
<dbReference type="InterPro" id="IPR000914">
    <property type="entry name" value="SBP_5_dom"/>
</dbReference>
<dbReference type="AlphaFoldDB" id="A0A3P5X2A0"/>
<accession>A0A3P5X2A0</accession>
<evidence type="ECO:0000313" key="6">
    <source>
        <dbReference type="Proteomes" id="UP000277498"/>
    </source>
</evidence>
<comment type="subcellular location">
    <subcellularLocation>
        <location evidence="1">Periplasm</location>
    </subcellularLocation>
</comment>
<dbReference type="EMBL" id="UXAW01000041">
    <property type="protein sequence ID" value="VDC22367.1"/>
    <property type="molecule type" value="Genomic_DNA"/>
</dbReference>
<dbReference type="PIRSF" id="PIRSF002741">
    <property type="entry name" value="MppA"/>
    <property type="match status" value="1"/>
</dbReference>
<reference evidence="5 6" key="1">
    <citation type="submission" date="2018-11" db="EMBL/GenBank/DDBJ databases">
        <authorList>
            <person name="Criscuolo A."/>
        </authorList>
    </citation>
    <scope>NUCLEOTIDE SEQUENCE [LARGE SCALE GENOMIC DNA]</scope>
    <source>
        <strain evidence="5">ACIP111625</strain>
    </source>
</reference>
<sequence>MTINRRNLLLSGAACTGASVFGFASLDEAFAQATGRLTVCLYPEPPSLMLGLTQTTPAFIVAGKIYQGLLTYDFDLNPQPGLAKEWSVSEDGLTYTFRLQENVRWHDGAPFTAHDVVFSTQECLPEIHSRARANFASVESATALDDHTVEYRLKTPFTAFLQVFEASGAPILPAHIYKGTDYRTNPANESPIGTGPFRLKEWRRGEYIHLVRNEDYYKEDLPLLNEIYFQIIPDSASRLVALQNGTVDVTGYDNIDYVFMPAIRESADFGITHDGYQFAAPLATLEFNTRSGHVADKRFRKAMLHAIDRDFIIENIWFGQAAPATGLVSSPTRYYKDTGPLYPYDPGQATALLDEMGLQPDANGVRASVKLLGIPYGDMWTKLGEYVKQSLSQVGIDIQIENTDPGNWASRYSNWEFETTFCFWYQFGHPGLGITRLYHSSSIAKGIYGSNTAGYENPEVDRLFDEAIREIDEEKRAAMYGRLQEILIEDLPNAPLFEIKWATVMRKGVKNVVTTAIGICEGFETATVE</sequence>
<gene>
    <name evidence="5" type="primary">gsiB_1</name>
    <name evidence="5" type="ORF">XINFAN_00768</name>
</gene>
<keyword evidence="6" id="KW-1185">Reference proteome</keyword>